<dbReference type="OrthoDB" id="86160at2"/>
<reference evidence="6" key="1">
    <citation type="submission" date="2017-06" db="EMBL/GenBank/DDBJ databases">
        <authorList>
            <person name="Varghese N."/>
            <person name="Submissions S."/>
        </authorList>
    </citation>
    <scope>NUCLEOTIDE SEQUENCE [LARGE SCALE GENOMIC DNA]</scope>
    <source>
        <strain evidence="6">JAD2</strain>
    </source>
</reference>
<dbReference type="AlphaFoldDB" id="A0A212RS08"/>
<keyword evidence="6" id="KW-1185">Reference proteome</keyword>
<dbReference type="InterPro" id="IPR050251">
    <property type="entry name" value="HpcH-HpaI_aldolase"/>
</dbReference>
<dbReference type="InterPro" id="IPR040442">
    <property type="entry name" value="Pyrv_kinase-like_dom_sf"/>
</dbReference>
<evidence type="ECO:0000256" key="2">
    <source>
        <dbReference type="ARBA" id="ARBA00022723"/>
    </source>
</evidence>
<name>A0A212RS08_9CHLR</name>
<dbReference type="RefSeq" id="WP_088572418.1">
    <property type="nucleotide sequence ID" value="NZ_FYEK01000075.1"/>
</dbReference>
<dbReference type="Gene3D" id="3.20.20.60">
    <property type="entry name" value="Phosphoenolpyruvate-binding domains"/>
    <property type="match status" value="1"/>
</dbReference>
<sequence length="255" mass="27786">MIPNRTRARLRDGAATVGAWLGLGSPYAAALMARLGFDWLVVDTEHSPFSYDAMAQSVMAILPTGTTPLVRVPWNDPTWIKLALDTGALGIVVPMVMNGEEARRAAEAARFPPRGIRSVGAWLGPCLHGTDYLQAIDDEVLVVVQIEHIRAVERADEICGAEGVDVVFIGPNDLASSMGLRGTDFRENPAWEEAVQTVLRAAQRAGRPAGMMCMSVEEAVHRWAQGFRFLAVASDARYIEQMAGEILRRWNGSLS</sequence>
<comment type="similarity">
    <text evidence="1">Belongs to the HpcH/HpaI aldolase family.</text>
</comment>
<evidence type="ECO:0000256" key="1">
    <source>
        <dbReference type="ARBA" id="ARBA00005568"/>
    </source>
</evidence>
<dbReference type="PANTHER" id="PTHR30502:SF0">
    <property type="entry name" value="PHOSPHOENOLPYRUVATE CARBOXYLASE FAMILY PROTEIN"/>
    <property type="match status" value="1"/>
</dbReference>
<dbReference type="EMBL" id="FYEK01000075">
    <property type="protein sequence ID" value="SNB75374.1"/>
    <property type="molecule type" value="Genomic_DNA"/>
</dbReference>
<keyword evidence="2" id="KW-0479">Metal-binding</keyword>
<proteinExistence type="inferred from homology"/>
<dbReference type="Proteomes" id="UP000197025">
    <property type="component" value="Unassembled WGS sequence"/>
</dbReference>
<organism evidence="5 6">
    <name type="scientific">Thermoflexus hugenholtzii JAD2</name>
    <dbReference type="NCBI Taxonomy" id="877466"/>
    <lineage>
        <taxon>Bacteria</taxon>
        <taxon>Bacillati</taxon>
        <taxon>Chloroflexota</taxon>
        <taxon>Thermoflexia</taxon>
        <taxon>Thermoflexales</taxon>
        <taxon>Thermoflexaceae</taxon>
        <taxon>Thermoflexus</taxon>
    </lineage>
</organism>
<dbReference type="Pfam" id="PF03328">
    <property type="entry name" value="HpcH_HpaI"/>
    <property type="match status" value="1"/>
</dbReference>
<dbReference type="GO" id="GO:0005737">
    <property type="term" value="C:cytoplasm"/>
    <property type="evidence" value="ECO:0007669"/>
    <property type="project" value="TreeGrafter"/>
</dbReference>
<evidence type="ECO:0000256" key="3">
    <source>
        <dbReference type="ARBA" id="ARBA00023239"/>
    </source>
</evidence>
<feature type="domain" description="HpcH/HpaI aldolase/citrate lyase" evidence="4">
    <location>
        <begin position="18"/>
        <end position="236"/>
    </location>
</feature>
<accession>A0A212RS08</accession>
<dbReference type="GO" id="GO:0016832">
    <property type="term" value="F:aldehyde-lyase activity"/>
    <property type="evidence" value="ECO:0007669"/>
    <property type="project" value="TreeGrafter"/>
</dbReference>
<dbReference type="GO" id="GO:0046872">
    <property type="term" value="F:metal ion binding"/>
    <property type="evidence" value="ECO:0007669"/>
    <property type="project" value="UniProtKB-KW"/>
</dbReference>
<dbReference type="SUPFAM" id="SSF51621">
    <property type="entry name" value="Phosphoenolpyruvate/pyruvate domain"/>
    <property type="match status" value="1"/>
</dbReference>
<dbReference type="PANTHER" id="PTHR30502">
    <property type="entry name" value="2-KETO-3-DEOXY-L-RHAMNONATE ALDOLASE"/>
    <property type="match status" value="1"/>
</dbReference>
<keyword evidence="3" id="KW-0456">Lyase</keyword>
<dbReference type="InterPro" id="IPR015813">
    <property type="entry name" value="Pyrv/PenolPyrv_kinase-like_dom"/>
</dbReference>
<evidence type="ECO:0000313" key="6">
    <source>
        <dbReference type="Proteomes" id="UP000197025"/>
    </source>
</evidence>
<protein>
    <submittedName>
        <fullName evidence="5">4-hydroxy-2-oxoheptanedioate aldolase</fullName>
    </submittedName>
</protein>
<evidence type="ECO:0000259" key="4">
    <source>
        <dbReference type="Pfam" id="PF03328"/>
    </source>
</evidence>
<dbReference type="InParanoid" id="A0A212RS08"/>
<gene>
    <name evidence="5" type="ORF">SAMN02746019_00019010</name>
</gene>
<evidence type="ECO:0000313" key="5">
    <source>
        <dbReference type="EMBL" id="SNB75374.1"/>
    </source>
</evidence>
<dbReference type="InterPro" id="IPR005000">
    <property type="entry name" value="Aldolase/citrate-lyase_domain"/>
</dbReference>